<name>A0A381NE23_9ZZZZ</name>
<reference evidence="11" key="1">
    <citation type="submission" date="2018-05" db="EMBL/GenBank/DDBJ databases">
        <authorList>
            <person name="Lanie J.A."/>
            <person name="Ng W.-L."/>
            <person name="Kazmierczak K.M."/>
            <person name="Andrzejewski T.M."/>
            <person name="Davidsen T.M."/>
            <person name="Wayne K.J."/>
            <person name="Tettelin H."/>
            <person name="Glass J.I."/>
            <person name="Rusch D."/>
            <person name="Podicherti R."/>
            <person name="Tsui H.-C.T."/>
            <person name="Winkler M.E."/>
        </authorList>
    </citation>
    <scope>NUCLEOTIDE SEQUENCE</scope>
</reference>
<dbReference type="PRINTS" id="PR00097">
    <property type="entry name" value="ANTSNTHASEII"/>
</dbReference>
<dbReference type="NCBIfam" id="NF009475">
    <property type="entry name" value="PRK12838.1"/>
    <property type="match status" value="1"/>
</dbReference>
<dbReference type="GO" id="GO:0004088">
    <property type="term" value="F:carbamoyl-phosphate synthase (glutamine-hydrolyzing) activity"/>
    <property type="evidence" value="ECO:0007669"/>
    <property type="project" value="UniProtKB-EC"/>
</dbReference>
<gene>
    <name evidence="11" type="ORF">METZ01_LOCUS5680</name>
</gene>
<dbReference type="Pfam" id="PF00988">
    <property type="entry name" value="CPSase_sm_chain"/>
    <property type="match status" value="1"/>
</dbReference>
<dbReference type="PANTHER" id="PTHR43418:SF7">
    <property type="entry name" value="CARBAMOYL-PHOSPHATE SYNTHASE SMALL CHAIN"/>
    <property type="match status" value="1"/>
</dbReference>
<dbReference type="SMART" id="SM01097">
    <property type="entry name" value="CPSase_sm_chain"/>
    <property type="match status" value="1"/>
</dbReference>
<protein>
    <recommendedName>
        <fullName evidence="3">carbamoyl-phosphate synthase (glutamine-hydrolyzing)</fullName>
        <ecNumber evidence="3">6.3.5.5</ecNumber>
    </recommendedName>
    <alternativeName>
        <fullName evidence="8">Arginine-specific carbamoyl phosphate synthetase, glutamine chain</fullName>
    </alternativeName>
</protein>
<keyword evidence="6" id="KW-0067">ATP-binding</keyword>
<comment type="catalytic activity">
    <reaction evidence="9">
        <text>hydrogencarbonate + L-glutamine + 2 ATP + H2O = carbamoyl phosphate + L-glutamate + 2 ADP + phosphate + 2 H(+)</text>
        <dbReference type="Rhea" id="RHEA:18633"/>
        <dbReference type="ChEBI" id="CHEBI:15377"/>
        <dbReference type="ChEBI" id="CHEBI:15378"/>
        <dbReference type="ChEBI" id="CHEBI:17544"/>
        <dbReference type="ChEBI" id="CHEBI:29985"/>
        <dbReference type="ChEBI" id="CHEBI:30616"/>
        <dbReference type="ChEBI" id="CHEBI:43474"/>
        <dbReference type="ChEBI" id="CHEBI:58228"/>
        <dbReference type="ChEBI" id="CHEBI:58359"/>
        <dbReference type="ChEBI" id="CHEBI:456216"/>
        <dbReference type="EC" id="6.3.5.5"/>
    </reaction>
</comment>
<evidence type="ECO:0000256" key="2">
    <source>
        <dbReference type="ARBA" id="ARBA00007800"/>
    </source>
</evidence>
<evidence type="ECO:0000256" key="9">
    <source>
        <dbReference type="ARBA" id="ARBA00048816"/>
    </source>
</evidence>
<dbReference type="PRINTS" id="PR00096">
    <property type="entry name" value="GATASE"/>
</dbReference>
<evidence type="ECO:0000313" key="11">
    <source>
        <dbReference type="EMBL" id="SUZ52826.1"/>
    </source>
</evidence>
<keyword evidence="5" id="KW-0547">Nucleotide-binding</keyword>
<accession>A0A381NE23</accession>
<keyword evidence="4" id="KW-0436">Ligase</keyword>
<evidence type="ECO:0000256" key="6">
    <source>
        <dbReference type="ARBA" id="ARBA00022840"/>
    </source>
</evidence>
<evidence type="ECO:0000256" key="5">
    <source>
        <dbReference type="ARBA" id="ARBA00022741"/>
    </source>
</evidence>
<dbReference type="EC" id="6.3.5.5" evidence="3"/>
<dbReference type="InterPro" id="IPR035686">
    <property type="entry name" value="CPSase_GATase1"/>
</dbReference>
<dbReference type="AlphaFoldDB" id="A0A381NE23"/>
<dbReference type="EMBL" id="UINC01000297">
    <property type="protein sequence ID" value="SUZ52826.1"/>
    <property type="molecule type" value="Genomic_DNA"/>
</dbReference>
<evidence type="ECO:0000256" key="1">
    <source>
        <dbReference type="ARBA" id="ARBA00005077"/>
    </source>
</evidence>
<dbReference type="InterPro" id="IPR002474">
    <property type="entry name" value="CarbamoylP_synth_ssu_N"/>
</dbReference>
<dbReference type="GO" id="GO:0006207">
    <property type="term" value="P:'de novo' pyrimidine nucleobase biosynthetic process"/>
    <property type="evidence" value="ECO:0007669"/>
    <property type="project" value="InterPro"/>
</dbReference>
<dbReference type="InterPro" id="IPR050472">
    <property type="entry name" value="Anth_synth/Amidotransfase"/>
</dbReference>
<comment type="similarity">
    <text evidence="2">Belongs to the CarA family.</text>
</comment>
<evidence type="ECO:0000256" key="4">
    <source>
        <dbReference type="ARBA" id="ARBA00022598"/>
    </source>
</evidence>
<dbReference type="GO" id="GO:0005524">
    <property type="term" value="F:ATP binding"/>
    <property type="evidence" value="ECO:0007669"/>
    <property type="project" value="UniProtKB-KW"/>
</dbReference>
<dbReference type="GO" id="GO:0006541">
    <property type="term" value="P:glutamine metabolic process"/>
    <property type="evidence" value="ECO:0007669"/>
    <property type="project" value="InterPro"/>
</dbReference>
<evidence type="ECO:0000259" key="10">
    <source>
        <dbReference type="SMART" id="SM01097"/>
    </source>
</evidence>
<dbReference type="CDD" id="cd01744">
    <property type="entry name" value="GATase1_CPSase"/>
    <property type="match status" value="1"/>
</dbReference>
<dbReference type="Gene3D" id="3.50.30.20">
    <property type="entry name" value="Carbamoyl-phosphate synthase small subunit, N-terminal domain"/>
    <property type="match status" value="1"/>
</dbReference>
<dbReference type="PROSITE" id="PS51273">
    <property type="entry name" value="GATASE_TYPE_1"/>
    <property type="match status" value="1"/>
</dbReference>
<dbReference type="PRINTS" id="PR00099">
    <property type="entry name" value="CPSGATASE"/>
</dbReference>
<dbReference type="Pfam" id="PF00117">
    <property type="entry name" value="GATase"/>
    <property type="match status" value="1"/>
</dbReference>
<sequence>MHEKSNRSKALILLQDGTIFFGKALGVNGTAYGELCFNTGMTGYQEIFTDPSYYGQLMVTTNSHIGNYGINDEEVESESPKIAGLICKNFNSKFSRPLADDSLQNFFIKHNIVAISDVDTRALVSYIRDNGAMNAVISTDTNEIDKLKNNLKNLPSMKGLELASKVSTKKPYYFGDSDSKFRIAALDLGIKKNILRNLSKRDAYIKVFPYNTTFDEISEWNPDGFFISNGPGDPEPLKHSIQTAKSILKTKIPLFGICLGHQIIALANGISTYKMHNGHRGINHPVINLITGKGEISSQNHGFAINREETESNPNVEITHVHLNDNTIAGIKIKNNNCFSVQYHPEASPGPHDSSYLFDQFIEMINTNKYE</sequence>
<dbReference type="InterPro" id="IPR036480">
    <property type="entry name" value="CarbP_synth_ssu_N_sf"/>
</dbReference>
<dbReference type="Gene3D" id="3.40.50.880">
    <property type="match status" value="1"/>
</dbReference>
<dbReference type="PANTHER" id="PTHR43418">
    <property type="entry name" value="MULTIFUNCTIONAL TRYPTOPHAN BIOSYNTHESIS PROTEIN-RELATED"/>
    <property type="match status" value="1"/>
</dbReference>
<dbReference type="NCBIfam" id="TIGR01368">
    <property type="entry name" value="CPSaseIIsmall"/>
    <property type="match status" value="1"/>
</dbReference>
<dbReference type="SUPFAM" id="SSF52021">
    <property type="entry name" value="Carbamoyl phosphate synthetase, small subunit N-terminal domain"/>
    <property type="match status" value="1"/>
</dbReference>
<dbReference type="InterPro" id="IPR017926">
    <property type="entry name" value="GATASE"/>
</dbReference>
<evidence type="ECO:0000256" key="7">
    <source>
        <dbReference type="ARBA" id="ARBA00022962"/>
    </source>
</evidence>
<dbReference type="InterPro" id="IPR006274">
    <property type="entry name" value="CarbamoylP_synth_ssu"/>
</dbReference>
<dbReference type="SUPFAM" id="SSF52317">
    <property type="entry name" value="Class I glutamine amidotransferase-like"/>
    <property type="match status" value="1"/>
</dbReference>
<evidence type="ECO:0000256" key="3">
    <source>
        <dbReference type="ARBA" id="ARBA00012738"/>
    </source>
</evidence>
<evidence type="ECO:0000256" key="8">
    <source>
        <dbReference type="ARBA" id="ARBA00044340"/>
    </source>
</evidence>
<dbReference type="HAMAP" id="MF_01209">
    <property type="entry name" value="CPSase_S_chain"/>
    <property type="match status" value="1"/>
</dbReference>
<organism evidence="11">
    <name type="scientific">marine metagenome</name>
    <dbReference type="NCBI Taxonomy" id="408172"/>
    <lineage>
        <taxon>unclassified sequences</taxon>
        <taxon>metagenomes</taxon>
        <taxon>ecological metagenomes</taxon>
    </lineage>
</organism>
<comment type="pathway">
    <text evidence="1">Amino-acid biosynthesis; L-arginine biosynthesis; carbamoyl phosphate from bicarbonate: step 1/1.</text>
</comment>
<keyword evidence="7" id="KW-0315">Glutamine amidotransferase</keyword>
<proteinExistence type="inferred from homology"/>
<feature type="domain" description="Carbamoyl-phosphate synthase small subunit N-terminal" evidence="10">
    <location>
        <begin position="8"/>
        <end position="138"/>
    </location>
</feature>
<dbReference type="InterPro" id="IPR029062">
    <property type="entry name" value="Class_I_gatase-like"/>
</dbReference>